<evidence type="ECO:0000313" key="5">
    <source>
        <dbReference type="EMBL" id="KAJ2753963.1"/>
    </source>
</evidence>
<feature type="region of interest" description="Disordered" evidence="4">
    <location>
        <begin position="195"/>
        <end position="220"/>
    </location>
</feature>
<feature type="compositionally biased region" description="Basic and acidic residues" evidence="4">
    <location>
        <begin position="381"/>
        <end position="405"/>
    </location>
</feature>
<accession>A0A9W8GZ76</accession>
<dbReference type="Proteomes" id="UP001140011">
    <property type="component" value="Unassembled WGS sequence"/>
</dbReference>
<feature type="region of interest" description="Disordered" evidence="4">
    <location>
        <begin position="505"/>
        <end position="532"/>
    </location>
</feature>
<keyword evidence="3" id="KW-0539">Nucleus</keyword>
<feature type="compositionally biased region" description="Basic and acidic residues" evidence="4">
    <location>
        <begin position="150"/>
        <end position="160"/>
    </location>
</feature>
<evidence type="ECO:0000256" key="3">
    <source>
        <dbReference type="ARBA" id="ARBA00023242"/>
    </source>
</evidence>
<dbReference type="PANTHER" id="PTHR14152">
    <property type="entry name" value="SQUAMOUS CELL CARCINOMA ANTIGEN RECOGNISED BY CYTOTOXIC T LYMPHOCYTES"/>
    <property type="match status" value="1"/>
</dbReference>
<name>A0A9W8GZ76_9FUNG</name>
<dbReference type="GO" id="GO:0000481">
    <property type="term" value="P:maturation of 5S rRNA"/>
    <property type="evidence" value="ECO:0007669"/>
    <property type="project" value="TreeGrafter"/>
</dbReference>
<sequence length="666" mass="73744">MPEHSVLSIDETDKLRATLGLPPLNSTTNNEGQFEKPPPATEKKPTATRRPRAPVVQTHSDDDDKIGSLDARKWVERLKQQKKNPATQKPQGPIRKEYSAAELAGLRVSHDVSDLGGGEHVLTLQDKSIDELDTDDGAVELHSVALAETKRAQKNAEDTRKRMRPLGGGANEAEEEPKADLFFTIKDGGIIDSETAEEQHQRELHQRRGQTAISLDGEAPSRVVSDFYTEEEAAALFRKPKKPKVSDSTKDKKGKRRQRQGKTSTTNDFVEAADLMDVDAGNAIFSRRSRIDDSSLADDDEDLQRAIAAVRRTANKSALLTAEDIAQQVHDDALTRMDATDTPTANNPELALSSTIEFVQSLKAAAAAAAAAPTTAPATTKKPEVVDPAEEEKAVPMEKESPVEKEDPEVESETVIVKRSVVPRPTDTPVEQLDPEAEEVTTKEPSVGSGLFATLSLLRQRNMLDKLTDDQRQRELQQRSRDTLLAEQRRQDAALTLERQRIKLLGARNQKQAPAPDKKQRRGKADELTPQELDEIKAREQEALDRKWAREYEERMRDYKPQVNLEYVDETGRKLTTKEAYKQLSHAFHGHYSGKNKIDKVMAKRERERKQLELTSGASTHQYGAVLENAHKKLGSAGIVLASGNKPGLGPSSSSSSSKDRRPPPA</sequence>
<evidence type="ECO:0000256" key="2">
    <source>
        <dbReference type="ARBA" id="ARBA00006076"/>
    </source>
</evidence>
<keyword evidence="6" id="KW-1185">Reference proteome</keyword>
<comment type="similarity">
    <text evidence="2">Belongs to the SNU66/SART1 family.</text>
</comment>
<feature type="region of interest" description="Disordered" evidence="4">
    <location>
        <begin position="638"/>
        <end position="666"/>
    </location>
</feature>
<protein>
    <recommendedName>
        <fullName evidence="7">SART-1 protein</fullName>
    </recommendedName>
</protein>
<evidence type="ECO:0000256" key="1">
    <source>
        <dbReference type="ARBA" id="ARBA00004123"/>
    </source>
</evidence>
<comment type="caution">
    <text evidence="5">The sequence shown here is derived from an EMBL/GenBank/DDBJ whole genome shotgun (WGS) entry which is preliminary data.</text>
</comment>
<feature type="compositionally biased region" description="Basic and acidic residues" evidence="4">
    <location>
        <begin position="197"/>
        <end position="206"/>
    </location>
</feature>
<dbReference type="Pfam" id="PF03343">
    <property type="entry name" value="SART-1"/>
    <property type="match status" value="1"/>
</dbReference>
<feature type="region of interest" description="Disordered" evidence="4">
    <location>
        <begin position="371"/>
        <end position="447"/>
    </location>
</feature>
<dbReference type="GO" id="GO:0045292">
    <property type="term" value="P:mRNA cis splicing, via spliceosome"/>
    <property type="evidence" value="ECO:0007669"/>
    <property type="project" value="TreeGrafter"/>
</dbReference>
<proteinExistence type="inferred from homology"/>
<evidence type="ECO:0000313" key="6">
    <source>
        <dbReference type="Proteomes" id="UP001140011"/>
    </source>
</evidence>
<feature type="region of interest" description="Disordered" evidence="4">
    <location>
        <begin position="1"/>
        <end position="97"/>
    </location>
</feature>
<dbReference type="EMBL" id="JANBUH010000149">
    <property type="protein sequence ID" value="KAJ2753963.1"/>
    <property type="molecule type" value="Genomic_DNA"/>
</dbReference>
<evidence type="ECO:0008006" key="7">
    <source>
        <dbReference type="Google" id="ProtNLM"/>
    </source>
</evidence>
<dbReference type="GO" id="GO:0046540">
    <property type="term" value="C:U4/U6 x U5 tri-snRNP complex"/>
    <property type="evidence" value="ECO:0007669"/>
    <property type="project" value="TreeGrafter"/>
</dbReference>
<feature type="region of interest" description="Disordered" evidence="4">
    <location>
        <begin position="150"/>
        <end position="179"/>
    </location>
</feature>
<gene>
    <name evidence="5" type="ORF">GGI19_002758</name>
</gene>
<organism evidence="5 6">
    <name type="scientific">Coemansia pectinata</name>
    <dbReference type="NCBI Taxonomy" id="1052879"/>
    <lineage>
        <taxon>Eukaryota</taxon>
        <taxon>Fungi</taxon>
        <taxon>Fungi incertae sedis</taxon>
        <taxon>Zoopagomycota</taxon>
        <taxon>Kickxellomycotina</taxon>
        <taxon>Kickxellomycetes</taxon>
        <taxon>Kickxellales</taxon>
        <taxon>Kickxellaceae</taxon>
        <taxon>Coemansia</taxon>
    </lineage>
</organism>
<feature type="region of interest" description="Disordered" evidence="4">
    <location>
        <begin position="235"/>
        <end position="267"/>
    </location>
</feature>
<feature type="compositionally biased region" description="Basic and acidic residues" evidence="4">
    <location>
        <begin position="59"/>
        <end position="79"/>
    </location>
</feature>
<dbReference type="OrthoDB" id="5583at2759"/>
<reference evidence="5" key="1">
    <citation type="submission" date="2022-07" db="EMBL/GenBank/DDBJ databases">
        <title>Phylogenomic reconstructions and comparative analyses of Kickxellomycotina fungi.</title>
        <authorList>
            <person name="Reynolds N.K."/>
            <person name="Stajich J.E."/>
            <person name="Barry K."/>
            <person name="Grigoriev I.V."/>
            <person name="Crous P."/>
            <person name="Smith M.E."/>
        </authorList>
    </citation>
    <scope>NUCLEOTIDE SEQUENCE</scope>
    <source>
        <strain evidence="5">BCRC 34297</strain>
    </source>
</reference>
<dbReference type="InterPro" id="IPR005011">
    <property type="entry name" value="SNU66/SART1"/>
</dbReference>
<feature type="compositionally biased region" description="Low complexity" evidence="4">
    <location>
        <begin position="371"/>
        <end position="380"/>
    </location>
</feature>
<evidence type="ECO:0000256" key="4">
    <source>
        <dbReference type="SAM" id="MobiDB-lite"/>
    </source>
</evidence>
<dbReference type="PANTHER" id="PTHR14152:SF5">
    <property type="entry name" value="U4_U6.U5 TRI-SNRNP-ASSOCIATED PROTEIN 1"/>
    <property type="match status" value="1"/>
</dbReference>
<comment type="subcellular location">
    <subcellularLocation>
        <location evidence="1">Nucleus</location>
    </subcellularLocation>
</comment>
<dbReference type="AlphaFoldDB" id="A0A9W8GZ76"/>